<evidence type="ECO:0000313" key="2">
    <source>
        <dbReference type="Proteomes" id="UP000306196"/>
    </source>
</evidence>
<dbReference type="EMBL" id="VAUV01000005">
    <property type="protein sequence ID" value="TLD71265.1"/>
    <property type="molecule type" value="Genomic_DNA"/>
</dbReference>
<sequence length="151" mass="16778">MRGSPPIHLLIFSLAFALLAFPLSRLTFGRKDITLPRPVEAPSIGPKTTNTHLRLRFSHPPQSLTIRPLSAGESTELIKLSPDTLSPFEETVALNLDDHTIELSIEATWPDQTPDAAITLDLEPDGLDLQSKTVWSTDQSLSEILTFQWRP</sequence>
<dbReference type="Proteomes" id="UP000306196">
    <property type="component" value="Unassembled WGS sequence"/>
</dbReference>
<name>A0A5R8KH15_9BACT</name>
<proteinExistence type="predicted"/>
<reference evidence="1 2" key="1">
    <citation type="submission" date="2019-05" db="EMBL/GenBank/DDBJ databases">
        <title>Verrucobacter flavum gen. nov., sp. nov. a new member of the family Verrucomicrobiaceae.</title>
        <authorList>
            <person name="Szuroczki S."/>
            <person name="Abbaszade G."/>
            <person name="Szabo A."/>
            <person name="Felfoldi T."/>
            <person name="Schumann P."/>
            <person name="Boka K."/>
            <person name="Keki Z."/>
            <person name="Toumi M."/>
            <person name="Toth E."/>
        </authorList>
    </citation>
    <scope>NUCLEOTIDE SEQUENCE [LARGE SCALE GENOMIC DNA]</scope>
    <source>
        <strain evidence="1 2">MG-N-17</strain>
    </source>
</reference>
<protein>
    <submittedName>
        <fullName evidence="1">Uncharacterized protein</fullName>
    </submittedName>
</protein>
<organism evidence="1 2">
    <name type="scientific">Phragmitibacter flavus</name>
    <dbReference type="NCBI Taxonomy" id="2576071"/>
    <lineage>
        <taxon>Bacteria</taxon>
        <taxon>Pseudomonadati</taxon>
        <taxon>Verrucomicrobiota</taxon>
        <taxon>Verrucomicrobiia</taxon>
        <taxon>Verrucomicrobiales</taxon>
        <taxon>Verrucomicrobiaceae</taxon>
        <taxon>Phragmitibacter</taxon>
    </lineage>
</organism>
<dbReference type="RefSeq" id="WP_138085478.1">
    <property type="nucleotide sequence ID" value="NZ_VAUV01000005.1"/>
</dbReference>
<evidence type="ECO:0000313" key="1">
    <source>
        <dbReference type="EMBL" id="TLD71265.1"/>
    </source>
</evidence>
<dbReference type="AlphaFoldDB" id="A0A5R8KH15"/>
<gene>
    <name evidence="1" type="ORF">FEM03_06940</name>
</gene>
<dbReference type="OrthoDB" id="198591at2"/>
<accession>A0A5R8KH15</accession>
<keyword evidence="2" id="KW-1185">Reference proteome</keyword>
<comment type="caution">
    <text evidence="1">The sequence shown here is derived from an EMBL/GenBank/DDBJ whole genome shotgun (WGS) entry which is preliminary data.</text>
</comment>